<dbReference type="PANTHER" id="PTHR34467">
    <property type="entry name" value="TRANSMEMBRANE PROTEIN"/>
    <property type="match status" value="1"/>
</dbReference>
<dbReference type="Proteomes" id="UP001515500">
    <property type="component" value="Chromosome 5"/>
</dbReference>
<gene>
    <name evidence="4" type="primary">LOC120262507</name>
</gene>
<sequence>MSRLIIMFILILYLFVSFSSQTSYGIVENKEEIISLLKMENKVIKMHGRKVLMDMIMDYEYGGPNSKHDPRRARPGMAGRNN</sequence>
<keyword evidence="2" id="KW-0732">Signal</keyword>
<feature type="chain" id="PRO_5044187779" evidence="2">
    <location>
        <begin position="20"/>
        <end position="82"/>
    </location>
</feature>
<evidence type="ECO:0000313" key="3">
    <source>
        <dbReference type="Proteomes" id="UP001515500"/>
    </source>
</evidence>
<organism evidence="3 4">
    <name type="scientific">Dioscorea cayennensis subsp. rotundata</name>
    <name type="common">White Guinea yam</name>
    <name type="synonym">Dioscorea rotundata</name>
    <dbReference type="NCBI Taxonomy" id="55577"/>
    <lineage>
        <taxon>Eukaryota</taxon>
        <taxon>Viridiplantae</taxon>
        <taxon>Streptophyta</taxon>
        <taxon>Embryophyta</taxon>
        <taxon>Tracheophyta</taxon>
        <taxon>Spermatophyta</taxon>
        <taxon>Magnoliopsida</taxon>
        <taxon>Liliopsida</taxon>
        <taxon>Dioscoreales</taxon>
        <taxon>Dioscoreaceae</taxon>
        <taxon>Dioscorea</taxon>
    </lineage>
</organism>
<dbReference type="AlphaFoldDB" id="A0AB40BGX2"/>
<feature type="signal peptide" evidence="2">
    <location>
        <begin position="1"/>
        <end position="19"/>
    </location>
</feature>
<accession>A0AB40BGX2</accession>
<proteinExistence type="predicted"/>
<evidence type="ECO:0000256" key="1">
    <source>
        <dbReference type="SAM" id="MobiDB-lite"/>
    </source>
</evidence>
<dbReference type="RefSeq" id="XP_039126577.1">
    <property type="nucleotide sequence ID" value="XM_039270643.1"/>
</dbReference>
<dbReference type="PANTHER" id="PTHR34467:SF1">
    <property type="entry name" value="OS05G0542300 PROTEIN"/>
    <property type="match status" value="1"/>
</dbReference>
<evidence type="ECO:0000313" key="4">
    <source>
        <dbReference type="RefSeq" id="XP_039126577.1"/>
    </source>
</evidence>
<reference evidence="4" key="1">
    <citation type="submission" date="2025-08" db="UniProtKB">
        <authorList>
            <consortium name="RefSeq"/>
        </authorList>
    </citation>
    <scope>IDENTIFICATION</scope>
</reference>
<keyword evidence="3" id="KW-1185">Reference proteome</keyword>
<name>A0AB40BGX2_DIOCR</name>
<feature type="region of interest" description="Disordered" evidence="1">
    <location>
        <begin position="61"/>
        <end position="82"/>
    </location>
</feature>
<protein>
    <submittedName>
        <fullName evidence="4">Uncharacterized protein LOC120262507 isoform X2</fullName>
    </submittedName>
</protein>
<dbReference type="GeneID" id="120262507"/>
<evidence type="ECO:0000256" key="2">
    <source>
        <dbReference type="SAM" id="SignalP"/>
    </source>
</evidence>